<keyword evidence="3" id="KW-1185">Reference proteome</keyword>
<feature type="transmembrane region" description="Helical" evidence="1">
    <location>
        <begin position="5"/>
        <end position="23"/>
    </location>
</feature>
<keyword evidence="1" id="KW-0812">Transmembrane</keyword>
<protein>
    <submittedName>
        <fullName evidence="2">Uncharacterized protein</fullName>
    </submittedName>
</protein>
<name>A0A1J6VX38_9BACI</name>
<evidence type="ECO:0000256" key="1">
    <source>
        <dbReference type="SAM" id="Phobius"/>
    </source>
</evidence>
<accession>A0A1J6VX38</accession>
<dbReference type="AlphaFoldDB" id="A0A1J6VX38"/>
<comment type="caution">
    <text evidence="2">The sequence shown here is derived from an EMBL/GenBank/DDBJ whole genome shotgun (WGS) entry which is preliminary data.</text>
</comment>
<dbReference type="Proteomes" id="UP000182062">
    <property type="component" value="Unassembled WGS sequence"/>
</dbReference>
<sequence>MRIKIIGIISLIIIIILSTLLVINQFSSTTSRVEVINKDNKGSEMWIIVDNSSTSETVENTKVHIYDSSIWNLIDYDNKYILTYSENSFSKKKKLKWIGKSEDRNVEY</sequence>
<evidence type="ECO:0000313" key="3">
    <source>
        <dbReference type="Proteomes" id="UP000182062"/>
    </source>
</evidence>
<keyword evidence="1" id="KW-0472">Membrane</keyword>
<reference evidence="2 3" key="1">
    <citation type="submission" date="2016-09" db="EMBL/GenBank/DDBJ databases">
        <title>Bacillus aquimaris SAMM genome sequence reveals colonization and biosurfactant production capacities.</title>
        <authorList>
            <person name="Waghmode S.R."/>
            <person name="Suryavanshi M.V."/>
        </authorList>
    </citation>
    <scope>NUCLEOTIDE SEQUENCE [LARGE SCALE GENOMIC DNA]</scope>
    <source>
        <strain evidence="2 3">SAMM</strain>
    </source>
</reference>
<keyword evidence="1" id="KW-1133">Transmembrane helix</keyword>
<organism evidence="2 3">
    <name type="scientific">Rossellomorea aquimaris</name>
    <dbReference type="NCBI Taxonomy" id="189382"/>
    <lineage>
        <taxon>Bacteria</taxon>
        <taxon>Bacillati</taxon>
        <taxon>Bacillota</taxon>
        <taxon>Bacilli</taxon>
        <taxon>Bacillales</taxon>
        <taxon>Bacillaceae</taxon>
        <taxon>Rossellomorea</taxon>
    </lineage>
</organism>
<evidence type="ECO:0000313" key="2">
    <source>
        <dbReference type="EMBL" id="OIU69837.1"/>
    </source>
</evidence>
<gene>
    <name evidence="2" type="ORF">BHE18_02705</name>
</gene>
<proteinExistence type="predicted"/>
<dbReference type="RefSeq" id="WP_071619941.1">
    <property type="nucleotide sequence ID" value="NZ_MINN01000117.1"/>
</dbReference>
<dbReference type="OrthoDB" id="2915800at2"/>
<dbReference type="EMBL" id="MINN01000117">
    <property type="protein sequence ID" value="OIU69837.1"/>
    <property type="molecule type" value="Genomic_DNA"/>
</dbReference>